<comment type="subcellular location">
    <subcellularLocation>
        <location evidence="1">Endomembrane system</location>
        <topology evidence="1">Multi-pass membrane protein</topology>
    </subcellularLocation>
</comment>
<protein>
    <submittedName>
        <fullName evidence="6">Uncharacterized protein</fullName>
    </submittedName>
</protein>
<dbReference type="PANTHER" id="PTHR12714:SF9">
    <property type="entry name" value="PROTEIN-S-ISOPRENYLCYSTEINE O-METHYLTRANSFERASE"/>
    <property type="match status" value="1"/>
</dbReference>
<evidence type="ECO:0000256" key="3">
    <source>
        <dbReference type="ARBA" id="ARBA00022989"/>
    </source>
</evidence>
<sequence length="259" mass="28823">MRAFNRTGTGRISMYQHEMALSGKRLFFIRGLYIYTVIAIGTLIVWRTGIRGPFADPAANCGWFWLSLGVASAGALVRVITSGFAALGTSGRAKVAAEAAELNTTGPYSLVRNPLYVGRILNFTGLAMLTGSWVYGALVFLLAILVYERISVYEEDYLRSKFGEAHAAWAKDVPALLPRLHGWVKPKYPFWWKRMIWREQNKLFLLATAVALYAFARAGFDPAAVPAWQVPWYYAYGALVVIRFAIGGLKMGGFFKELS</sequence>
<comment type="caution">
    <text evidence="6">The sequence shown here is derived from an EMBL/GenBank/DDBJ whole genome shotgun (WGS) entry which is preliminary data.</text>
</comment>
<name>A0A5C6TR63_9SPHN</name>
<keyword evidence="4 5" id="KW-0472">Membrane</keyword>
<dbReference type="Pfam" id="PF04191">
    <property type="entry name" value="PEMT"/>
    <property type="match status" value="1"/>
</dbReference>
<dbReference type="PANTHER" id="PTHR12714">
    <property type="entry name" value="PROTEIN-S ISOPRENYLCYSTEINE O-METHYLTRANSFERASE"/>
    <property type="match status" value="1"/>
</dbReference>
<feature type="transmembrane region" description="Helical" evidence="5">
    <location>
        <begin position="120"/>
        <end position="147"/>
    </location>
</feature>
<dbReference type="GO" id="GO:0012505">
    <property type="term" value="C:endomembrane system"/>
    <property type="evidence" value="ECO:0007669"/>
    <property type="project" value="UniProtKB-SubCell"/>
</dbReference>
<dbReference type="PROSITE" id="PS50244">
    <property type="entry name" value="S5A_REDUCTASE"/>
    <property type="match status" value="1"/>
</dbReference>
<dbReference type="OrthoDB" id="9811969at2"/>
<feature type="transmembrane region" description="Helical" evidence="5">
    <location>
        <begin position="203"/>
        <end position="220"/>
    </location>
</feature>
<gene>
    <name evidence="6" type="ORF">FRZ32_03680</name>
</gene>
<keyword evidence="3 5" id="KW-1133">Transmembrane helix</keyword>
<dbReference type="Gene3D" id="1.20.120.1630">
    <property type="match status" value="1"/>
</dbReference>
<evidence type="ECO:0000313" key="7">
    <source>
        <dbReference type="Proteomes" id="UP000321249"/>
    </source>
</evidence>
<evidence type="ECO:0000256" key="5">
    <source>
        <dbReference type="SAM" id="Phobius"/>
    </source>
</evidence>
<keyword evidence="7" id="KW-1185">Reference proteome</keyword>
<feature type="transmembrane region" description="Helical" evidence="5">
    <location>
        <begin position="232"/>
        <end position="249"/>
    </location>
</feature>
<evidence type="ECO:0000256" key="1">
    <source>
        <dbReference type="ARBA" id="ARBA00004127"/>
    </source>
</evidence>
<dbReference type="Proteomes" id="UP000321249">
    <property type="component" value="Unassembled WGS sequence"/>
</dbReference>
<proteinExistence type="predicted"/>
<reference evidence="6 7" key="1">
    <citation type="journal article" date="2015" name="J. Microbiol.">
        <title>Sphingosinicella ginsenosidimutans sp. nov., with ginsenoside converting activity.</title>
        <authorList>
            <person name="Kim J.K."/>
            <person name="Kang M.S."/>
            <person name="Park S.C."/>
            <person name="Kim K.M."/>
            <person name="Choi K."/>
            <person name="Yoon M.H."/>
            <person name="Im W.T."/>
        </authorList>
    </citation>
    <scope>NUCLEOTIDE SEQUENCE [LARGE SCALE GENOMIC DNA]</scope>
    <source>
        <strain evidence="6 7">BS-11</strain>
    </source>
</reference>
<accession>A0A5C6TR63</accession>
<dbReference type="InterPro" id="IPR007318">
    <property type="entry name" value="Phopholipid_MeTrfase"/>
</dbReference>
<evidence type="ECO:0000313" key="6">
    <source>
        <dbReference type="EMBL" id="TXC62844.1"/>
    </source>
</evidence>
<organism evidence="6 7">
    <name type="scientific">Allosphingosinicella ginsenosidimutans</name>
    <dbReference type="NCBI Taxonomy" id="1176539"/>
    <lineage>
        <taxon>Bacteria</taxon>
        <taxon>Pseudomonadati</taxon>
        <taxon>Pseudomonadota</taxon>
        <taxon>Alphaproteobacteria</taxon>
        <taxon>Sphingomonadales</taxon>
        <taxon>Sphingomonadaceae</taxon>
        <taxon>Allosphingosinicella</taxon>
    </lineage>
</organism>
<evidence type="ECO:0000256" key="4">
    <source>
        <dbReference type="ARBA" id="ARBA00023136"/>
    </source>
</evidence>
<dbReference type="EMBL" id="VOQQ01000001">
    <property type="protein sequence ID" value="TXC62844.1"/>
    <property type="molecule type" value="Genomic_DNA"/>
</dbReference>
<keyword evidence="2 5" id="KW-0812">Transmembrane</keyword>
<dbReference type="GO" id="GO:0016740">
    <property type="term" value="F:transferase activity"/>
    <property type="evidence" value="ECO:0007669"/>
    <property type="project" value="UniProtKB-ARBA"/>
</dbReference>
<dbReference type="RefSeq" id="WP_147042231.1">
    <property type="nucleotide sequence ID" value="NZ_BAABIR010000002.1"/>
</dbReference>
<evidence type="ECO:0000256" key="2">
    <source>
        <dbReference type="ARBA" id="ARBA00022692"/>
    </source>
</evidence>
<feature type="transmembrane region" description="Helical" evidence="5">
    <location>
        <begin position="58"/>
        <end position="80"/>
    </location>
</feature>
<feature type="transmembrane region" description="Helical" evidence="5">
    <location>
        <begin position="27"/>
        <end position="46"/>
    </location>
</feature>
<dbReference type="AlphaFoldDB" id="A0A5C6TR63"/>